<reference evidence="1" key="1">
    <citation type="submission" date="2020-03" db="EMBL/GenBank/DDBJ databases">
        <title>The deep terrestrial virosphere.</title>
        <authorList>
            <person name="Holmfeldt K."/>
            <person name="Nilsson E."/>
            <person name="Simone D."/>
            <person name="Lopez-Fernandez M."/>
            <person name="Wu X."/>
            <person name="de Brujin I."/>
            <person name="Lundin D."/>
            <person name="Andersson A."/>
            <person name="Bertilsson S."/>
            <person name="Dopson M."/>
        </authorList>
    </citation>
    <scope>NUCLEOTIDE SEQUENCE</scope>
    <source>
        <strain evidence="1">TM448A01416</strain>
        <strain evidence="2">TM448B01493</strain>
    </source>
</reference>
<gene>
    <name evidence="1" type="ORF">TM448A01416_0008</name>
    <name evidence="2" type="ORF">TM448B01493_0008</name>
</gene>
<protein>
    <submittedName>
        <fullName evidence="1">Uncharacterized protein</fullName>
    </submittedName>
</protein>
<evidence type="ECO:0000313" key="1">
    <source>
        <dbReference type="EMBL" id="QJA49630.1"/>
    </source>
</evidence>
<dbReference type="EMBL" id="MT144770">
    <property type="protein sequence ID" value="QJH99122.1"/>
    <property type="molecule type" value="Genomic_DNA"/>
</dbReference>
<proteinExistence type="predicted"/>
<accession>A0A6H1ZR02</accession>
<evidence type="ECO:0000313" key="2">
    <source>
        <dbReference type="EMBL" id="QJH99122.1"/>
    </source>
</evidence>
<organism evidence="1">
    <name type="scientific">viral metagenome</name>
    <dbReference type="NCBI Taxonomy" id="1070528"/>
    <lineage>
        <taxon>unclassified sequences</taxon>
        <taxon>metagenomes</taxon>
        <taxon>organismal metagenomes</taxon>
    </lineage>
</organism>
<dbReference type="AlphaFoldDB" id="A0A6H1ZR02"/>
<dbReference type="EMBL" id="MT144146">
    <property type="protein sequence ID" value="QJA49630.1"/>
    <property type="molecule type" value="Genomic_DNA"/>
</dbReference>
<sequence>MRQIYHNEVLLTEPATAGHYVYDDPVDPGKVLLIRNLAVTWSDIAITESGQFFIQDGGRKIFLRDDLPSVVGGLATWKGLLYAGEGDIPGVYCPDSATDDVLHFFISGELLDLADFRR</sequence>
<name>A0A6H1ZR02_9ZZZZ</name>